<gene>
    <name evidence="2" type="ORF">GCM10023338_15640</name>
</gene>
<organism evidence="2 3">
    <name type="scientific">Wohlfahrtiimonas larvae</name>
    <dbReference type="NCBI Taxonomy" id="1157986"/>
    <lineage>
        <taxon>Bacteria</taxon>
        <taxon>Pseudomonadati</taxon>
        <taxon>Pseudomonadota</taxon>
        <taxon>Gammaproteobacteria</taxon>
        <taxon>Cardiobacteriales</taxon>
        <taxon>Ignatzschineriaceae</taxon>
        <taxon>Wohlfahrtiimonas</taxon>
    </lineage>
</organism>
<evidence type="ECO:0000313" key="2">
    <source>
        <dbReference type="EMBL" id="GAA5100721.1"/>
    </source>
</evidence>
<reference evidence="3" key="1">
    <citation type="journal article" date="2019" name="Int. J. Syst. Evol. Microbiol.">
        <title>The Global Catalogue of Microorganisms (GCM) 10K type strain sequencing project: providing services to taxonomists for standard genome sequencing and annotation.</title>
        <authorList>
            <consortium name="The Broad Institute Genomics Platform"/>
            <consortium name="The Broad Institute Genome Sequencing Center for Infectious Disease"/>
            <person name="Wu L."/>
            <person name="Ma J."/>
        </authorList>
    </citation>
    <scope>NUCLEOTIDE SEQUENCE [LARGE SCALE GENOMIC DNA]</scope>
    <source>
        <strain evidence="3">JCM 18424</strain>
    </source>
</reference>
<feature type="domain" description="Restriction endonuclease type II NgoFVII C-terminal B3-like DNA-binding" evidence="1">
    <location>
        <begin position="257"/>
        <end position="385"/>
    </location>
</feature>
<keyword evidence="3" id="KW-1185">Reference proteome</keyword>
<name>A0ABP9MUF3_9GAMM</name>
<evidence type="ECO:0000259" key="1">
    <source>
        <dbReference type="Pfam" id="PF20731"/>
    </source>
</evidence>
<dbReference type="RefSeq" id="WP_345667718.1">
    <property type="nucleotide sequence ID" value="NZ_BAABKE010000005.1"/>
</dbReference>
<dbReference type="Proteomes" id="UP001500631">
    <property type="component" value="Unassembled WGS sequence"/>
</dbReference>
<evidence type="ECO:0000313" key="3">
    <source>
        <dbReference type="Proteomes" id="UP001500631"/>
    </source>
</evidence>
<dbReference type="Pfam" id="PF20731">
    <property type="entry name" value="RE_NgoFVII_C"/>
    <property type="match status" value="1"/>
</dbReference>
<protein>
    <recommendedName>
        <fullName evidence="1">Restriction endonuclease type II NgoFVII C-terminal B3-like DNA-binding domain-containing protein</fullName>
    </recommendedName>
</protein>
<dbReference type="EMBL" id="BAABKE010000005">
    <property type="protein sequence ID" value="GAA5100721.1"/>
    <property type="molecule type" value="Genomic_DNA"/>
</dbReference>
<accession>A0ABP9MUF3</accession>
<proteinExistence type="predicted"/>
<sequence>MNQTLWNYFSSEEQQEYIKFLKIFGALSGLFKDTNEGSNASKPYLYYRNHEQLFARVFDVEDLTRYDSAFDAVGNFNGHRIGIGLKTWIHTRDKTFQKVAEFNKLAPTVIRPLIANAEPLEVVKKVASLRNERIGLDCRTYKTTSEIYHNITRDSNVMNIVESTYDLVDLDSLRLLSVKDDKSVFDFEDKHKKYKFYVSKSVLLQEFDASPNCVITQIPIKQYSDPFELIEHIQLEGNISQSIDKKNVIYLPIYSDRNYVVEEKSGFNAWNAASKVKGSDRLRPDFEAYIPIPIWIHHLFPNFFGFDALDKEARNNSIGFKLHLPDGNSFDAIVTQDNGKSLQTNPQSILGKWILHDVLGVEARQLLTIDRLRLLGVDSLKITRIDNENFKIDLADTYAFENWKLDLQSDIENCSAIKQKPIFRPYLSN</sequence>
<dbReference type="InterPro" id="IPR048923">
    <property type="entry name" value="RE_NgoFVII_C"/>
</dbReference>
<comment type="caution">
    <text evidence="2">The sequence shown here is derived from an EMBL/GenBank/DDBJ whole genome shotgun (WGS) entry which is preliminary data.</text>
</comment>